<comment type="caution">
    <text evidence="6">The sequence shown here is derived from an EMBL/GenBank/DDBJ whole genome shotgun (WGS) entry which is preliminary data.</text>
</comment>
<dbReference type="Pfam" id="PF01614">
    <property type="entry name" value="IclR_C"/>
    <property type="match status" value="1"/>
</dbReference>
<evidence type="ECO:0000256" key="2">
    <source>
        <dbReference type="ARBA" id="ARBA00023125"/>
    </source>
</evidence>
<dbReference type="InterPro" id="IPR036390">
    <property type="entry name" value="WH_DNA-bd_sf"/>
</dbReference>
<keyword evidence="2" id="KW-0238">DNA-binding</keyword>
<keyword evidence="1" id="KW-0805">Transcription regulation</keyword>
<dbReference type="GO" id="GO:0045892">
    <property type="term" value="P:negative regulation of DNA-templated transcription"/>
    <property type="evidence" value="ECO:0007669"/>
    <property type="project" value="TreeGrafter"/>
</dbReference>
<feature type="domain" description="IclR-ED" evidence="5">
    <location>
        <begin position="82"/>
        <end position="266"/>
    </location>
</feature>
<dbReference type="PANTHER" id="PTHR30136:SF35">
    <property type="entry name" value="HTH-TYPE TRANSCRIPTIONAL REGULATOR RV1719"/>
    <property type="match status" value="1"/>
</dbReference>
<dbReference type="SMART" id="SM00346">
    <property type="entry name" value="HTH_ICLR"/>
    <property type="match status" value="1"/>
</dbReference>
<evidence type="ECO:0000313" key="6">
    <source>
        <dbReference type="EMBL" id="MPR25559.1"/>
    </source>
</evidence>
<dbReference type="PROSITE" id="PS51077">
    <property type="entry name" value="HTH_ICLR"/>
    <property type="match status" value="1"/>
</dbReference>
<reference evidence="6 7" key="1">
    <citation type="journal article" date="2019" name="Syst. Appl. Microbiol.">
        <title>Microvirga tunisiensis sp. nov., a root nodule symbiotic bacterium isolated from Lupinus micranthus and L. luteus grown in Northern Tunisia.</title>
        <authorList>
            <person name="Msaddak A."/>
            <person name="Rejili M."/>
            <person name="Duran D."/>
            <person name="Mars M."/>
            <person name="Palacios J.M."/>
            <person name="Ruiz-Argueso T."/>
            <person name="Rey L."/>
            <person name="Imperial J."/>
        </authorList>
    </citation>
    <scope>NUCLEOTIDE SEQUENCE [LARGE SCALE GENOMIC DNA]</scope>
    <source>
        <strain evidence="6 7">Lmie10</strain>
    </source>
</reference>
<dbReference type="InterPro" id="IPR036388">
    <property type="entry name" value="WH-like_DNA-bd_sf"/>
</dbReference>
<protein>
    <submittedName>
        <fullName evidence="6">IclR family transcriptional regulator</fullName>
    </submittedName>
</protein>
<proteinExistence type="predicted"/>
<dbReference type="Pfam" id="PF09339">
    <property type="entry name" value="HTH_IclR"/>
    <property type="match status" value="1"/>
</dbReference>
<evidence type="ECO:0000313" key="7">
    <source>
        <dbReference type="Proteomes" id="UP000403266"/>
    </source>
</evidence>
<dbReference type="Gene3D" id="3.30.450.40">
    <property type="match status" value="1"/>
</dbReference>
<feature type="domain" description="HTH iclR-type" evidence="4">
    <location>
        <begin position="19"/>
        <end position="81"/>
    </location>
</feature>
<organism evidence="6 7">
    <name type="scientific">Microvirga tunisiensis</name>
    <dbReference type="NCBI Taxonomy" id="2108360"/>
    <lineage>
        <taxon>Bacteria</taxon>
        <taxon>Pseudomonadati</taxon>
        <taxon>Pseudomonadota</taxon>
        <taxon>Alphaproteobacteria</taxon>
        <taxon>Hyphomicrobiales</taxon>
        <taxon>Methylobacteriaceae</taxon>
        <taxon>Microvirga</taxon>
    </lineage>
</organism>
<dbReference type="Gene3D" id="1.10.10.10">
    <property type="entry name" value="Winged helix-like DNA-binding domain superfamily/Winged helix DNA-binding domain"/>
    <property type="match status" value="1"/>
</dbReference>
<dbReference type="Proteomes" id="UP000403266">
    <property type="component" value="Unassembled WGS sequence"/>
</dbReference>
<dbReference type="EMBL" id="VOSK01000026">
    <property type="protein sequence ID" value="MPR25559.1"/>
    <property type="molecule type" value="Genomic_DNA"/>
</dbReference>
<dbReference type="OrthoDB" id="6811967at2"/>
<dbReference type="PROSITE" id="PS51078">
    <property type="entry name" value="ICLR_ED"/>
    <property type="match status" value="1"/>
</dbReference>
<dbReference type="AlphaFoldDB" id="A0A5N7MGS0"/>
<keyword evidence="3" id="KW-0804">Transcription</keyword>
<dbReference type="InterPro" id="IPR029016">
    <property type="entry name" value="GAF-like_dom_sf"/>
</dbReference>
<name>A0A5N7MGS0_9HYPH</name>
<dbReference type="InterPro" id="IPR014757">
    <property type="entry name" value="Tscrpt_reg_IclR_C"/>
</dbReference>
<evidence type="ECO:0000256" key="1">
    <source>
        <dbReference type="ARBA" id="ARBA00023015"/>
    </source>
</evidence>
<evidence type="ECO:0000256" key="3">
    <source>
        <dbReference type="ARBA" id="ARBA00023163"/>
    </source>
</evidence>
<dbReference type="GO" id="GO:0003677">
    <property type="term" value="F:DNA binding"/>
    <property type="evidence" value="ECO:0007669"/>
    <property type="project" value="UniProtKB-KW"/>
</dbReference>
<evidence type="ECO:0000259" key="5">
    <source>
        <dbReference type="PROSITE" id="PS51078"/>
    </source>
</evidence>
<keyword evidence="7" id="KW-1185">Reference proteome</keyword>
<dbReference type="InterPro" id="IPR005471">
    <property type="entry name" value="Tscrpt_reg_IclR_N"/>
</dbReference>
<dbReference type="SUPFAM" id="SSF55781">
    <property type="entry name" value="GAF domain-like"/>
    <property type="match status" value="1"/>
</dbReference>
<gene>
    <name evidence="6" type="ORF">FS320_09985</name>
</gene>
<evidence type="ECO:0000259" key="4">
    <source>
        <dbReference type="PROSITE" id="PS51077"/>
    </source>
</evidence>
<sequence>MDHADTLPRFPGKPGVPQVRAVERAVALLRAFAPDRPRLTLTELAQATALDKGTARRLLHTLIATGVVGFDARAQHYMLDPAILEIASAVQVGSDLRDIASPILGEVSEATATSAFLWIPHEHAALCVDRVRAPRLHIDTTWFAVGARAALNCGAGPRIVLAFIDDDTRERSLAGDMPRRTAFSETSPAKLRKAAKTIRQRGWELAKDDFYVGLAALGVPILDRSGVFAGSLSITGLTADIVANAPTRHLKVLKDAAERIGARLQTHHTEVDRRQGRKP</sequence>
<dbReference type="InterPro" id="IPR050707">
    <property type="entry name" value="HTH_MetabolicPath_Reg"/>
</dbReference>
<dbReference type="SUPFAM" id="SSF46785">
    <property type="entry name" value="Winged helix' DNA-binding domain"/>
    <property type="match status" value="1"/>
</dbReference>
<dbReference type="PANTHER" id="PTHR30136">
    <property type="entry name" value="HELIX-TURN-HELIX TRANSCRIPTIONAL REGULATOR, ICLR FAMILY"/>
    <property type="match status" value="1"/>
</dbReference>
<accession>A0A5N7MGS0</accession>
<dbReference type="GO" id="GO:0003700">
    <property type="term" value="F:DNA-binding transcription factor activity"/>
    <property type="evidence" value="ECO:0007669"/>
    <property type="project" value="TreeGrafter"/>
</dbReference>